<dbReference type="Gene3D" id="2.50.20.10">
    <property type="entry name" value="Lipoprotein localisation LolA/LolB/LppX"/>
    <property type="match status" value="1"/>
</dbReference>
<dbReference type="InterPro" id="IPR029046">
    <property type="entry name" value="LolA/LolB/LppX"/>
</dbReference>
<dbReference type="STRING" id="1313296.SAMN05661091_0774"/>
<protein>
    <submittedName>
        <fullName evidence="3">Outer membrane lipoprotein-sorting protein</fullName>
    </submittedName>
</protein>
<dbReference type="AlphaFoldDB" id="A0A1X7GNF6"/>
<reference evidence="3 4" key="1">
    <citation type="submission" date="2017-04" db="EMBL/GenBank/DDBJ databases">
        <authorList>
            <person name="Afonso C.L."/>
            <person name="Miller P.J."/>
            <person name="Scott M.A."/>
            <person name="Spackman E."/>
            <person name="Goraichik I."/>
            <person name="Dimitrov K.M."/>
            <person name="Suarez D.L."/>
            <person name="Swayne D.E."/>
        </authorList>
    </citation>
    <scope>NUCLEOTIDE SEQUENCE [LARGE SCALE GENOMIC DNA]</scope>
    <source>
        <strain evidence="3 4">N3/975</strain>
    </source>
</reference>
<feature type="signal peptide" evidence="1">
    <location>
        <begin position="1"/>
        <end position="26"/>
    </location>
</feature>
<proteinExistence type="predicted"/>
<keyword evidence="1" id="KW-0732">Signal</keyword>
<keyword evidence="4" id="KW-1185">Reference proteome</keyword>
<dbReference type="EMBL" id="LT840184">
    <property type="protein sequence ID" value="SMF71654.1"/>
    <property type="molecule type" value="Genomic_DNA"/>
</dbReference>
<gene>
    <name evidence="3" type="ORF">SAMN05661091_0774</name>
</gene>
<dbReference type="RefSeq" id="WP_208917834.1">
    <property type="nucleotide sequence ID" value="NZ_LT840184.1"/>
</dbReference>
<dbReference type="PROSITE" id="PS51257">
    <property type="entry name" value="PROKAR_LIPOPROTEIN"/>
    <property type="match status" value="1"/>
</dbReference>
<accession>A0A1X7GNF6</accession>
<name>A0A1X7GNF6_9BACL</name>
<dbReference type="PANTHER" id="PTHR37507:SF2">
    <property type="entry name" value="SPORULATION PROTEIN YDCC"/>
    <property type="match status" value="1"/>
</dbReference>
<dbReference type="InterPro" id="IPR033399">
    <property type="entry name" value="TP_0789-like"/>
</dbReference>
<evidence type="ECO:0000313" key="4">
    <source>
        <dbReference type="Proteomes" id="UP000192940"/>
    </source>
</evidence>
<organism evidence="3 4">
    <name type="scientific">Paenibacillus uliginis N3/975</name>
    <dbReference type="NCBI Taxonomy" id="1313296"/>
    <lineage>
        <taxon>Bacteria</taxon>
        <taxon>Bacillati</taxon>
        <taxon>Bacillota</taxon>
        <taxon>Bacilli</taxon>
        <taxon>Bacillales</taxon>
        <taxon>Paenibacillaceae</taxon>
        <taxon>Paenibacillus</taxon>
    </lineage>
</organism>
<evidence type="ECO:0000256" key="1">
    <source>
        <dbReference type="SAM" id="SignalP"/>
    </source>
</evidence>
<dbReference type="Pfam" id="PF17131">
    <property type="entry name" value="LolA_like"/>
    <property type="match status" value="1"/>
</dbReference>
<keyword evidence="3" id="KW-0449">Lipoprotein</keyword>
<dbReference type="Proteomes" id="UP000192940">
    <property type="component" value="Chromosome I"/>
</dbReference>
<feature type="domain" description="Uncharacterized protein TP-0789" evidence="2">
    <location>
        <begin position="133"/>
        <end position="187"/>
    </location>
</feature>
<dbReference type="PANTHER" id="PTHR37507">
    <property type="entry name" value="SPORULATION PROTEIN YDCC"/>
    <property type="match status" value="1"/>
</dbReference>
<feature type="chain" id="PRO_5012010463" evidence="1">
    <location>
        <begin position="27"/>
        <end position="358"/>
    </location>
</feature>
<sequence>MKIRNLLIVPVAAIFMLSGCTGNITASSEDIMSYVLETDNKLETYMGEGELKIFTNDELTEDVSFKEYAGTDGKRKFVSVDKLRDKKSYTLNDGKQVLMYEEGSNQAQSIDLAGIDLPSNLTQKEQLTRMLESLQDHYTYEVVGEEKLLGKNTYHLKVKAKSKNSLLGDMEFWVDQKTWFLVKSNSISGDIRSEVTYTSLDDSPSFDSNTFTLDLPEDVEIKALNTEYPTHSGTLAEAVEALGHPFLVFQDSEEKIDKVEWNIYEGELNRTEVTVYYTEQDIPSSTLSIFEIPKGEGAKIKGNVTVRGMKGEYMEDLRVLTWDEGKLRYSIMIDHPDITKEEIIKKVDKMELSSGRES</sequence>
<evidence type="ECO:0000259" key="2">
    <source>
        <dbReference type="Pfam" id="PF17131"/>
    </source>
</evidence>
<dbReference type="InterPro" id="IPR052944">
    <property type="entry name" value="Sporulation_related"/>
</dbReference>
<evidence type="ECO:0000313" key="3">
    <source>
        <dbReference type="EMBL" id="SMF71654.1"/>
    </source>
</evidence>
<dbReference type="SUPFAM" id="SSF89392">
    <property type="entry name" value="Prokaryotic lipoproteins and lipoprotein localization factors"/>
    <property type="match status" value="1"/>
</dbReference>